<feature type="compositionally biased region" description="Polar residues" evidence="3">
    <location>
        <begin position="493"/>
        <end position="505"/>
    </location>
</feature>
<keyword evidence="2" id="KW-0539">Nucleus</keyword>
<feature type="region of interest" description="Disordered" evidence="3">
    <location>
        <begin position="558"/>
        <end position="651"/>
    </location>
</feature>
<sequence>MNDPHVSPISQLLHTLGITREDLSKNVEQMRQFLTTDDAISARVPERDSVLRQRSASDLLSSSRSTASSRSLARSHSRASSSSMRDLSPPHTPVKSEPNEAEIPHRRMDSMEMVLERQRRQRKSRKEKERERESMRSLPHPPSPSPSNASHSSRRLSSASRSRADSRASSSKPSEASSAANPEAKQSLPPVTPQNSSRYYREHTKLSSGSATRTDLTCKTETPTPTRPPAPPAIHAGQPLTTYFAYPSYVGYTPYLPVTYRTTHPAMAGLSSNPSTPQTQRTQQASDFKANTPLPPSSPPPASSPISSPVRPVNLVSSPGPMGPAPQETEYDNLPYTLPPGPYSTTKPDLSYAALVGRAILSSPEHRLTLQEIYDWITIVFPYYKRGETTWMNSIRHVLSTTVCFRKVPRDRSVGRTLWAIYEEDLECFKGGGFKKQLCKDYMNGNDGKDKSAGAKAKTKTRKRSDDEEPAEGRKAKRARKETSAAGSDGRVIQTSFMPPSTSRGSHPLFPPTRPTPQHQPYYQSCLPQPQTFPSEVIFPPLPAAAAFNRVVNKSLSSMSVSTEDSTKSIESSPPSATESIAPSSSSSLSSLPELTPNRGSSSSPPSSMPATSEADIDMLDEKDISQDDSVAVAQSEEDDPSLEGDDDGIFNTALLGPVRFWGRSPNPSEGLQPGVDIVGIEIDRIFPQDKGKQPMRGSQKHGIPESPTLTRRSSGDADRSSTPPPLIPPSTPPRHAQHKISSIRTPISHKGIHMSPTASLAHYKNNLDPPPVFSGGIAPLEVQDPTEEDADPMRTPRRRSGLNTLLGPPITPRKLLFSSNGIDSPFRTPGRGLFDPHSSLLDEELSRSYDESPGGLFGKNRSSLLYDSPGLDLGSSKWW</sequence>
<feature type="compositionally biased region" description="Low complexity" evidence="3">
    <location>
        <begin position="214"/>
        <end position="224"/>
    </location>
</feature>
<dbReference type="GO" id="GO:0030154">
    <property type="term" value="P:cell differentiation"/>
    <property type="evidence" value="ECO:0007669"/>
    <property type="project" value="TreeGrafter"/>
</dbReference>
<dbReference type="AlphaFoldDB" id="A0A409VN88"/>
<dbReference type="OrthoDB" id="5954824at2759"/>
<dbReference type="GO" id="GO:0009653">
    <property type="term" value="P:anatomical structure morphogenesis"/>
    <property type="evidence" value="ECO:0007669"/>
    <property type="project" value="TreeGrafter"/>
</dbReference>
<dbReference type="InterPro" id="IPR036388">
    <property type="entry name" value="WH-like_DNA-bd_sf"/>
</dbReference>
<dbReference type="PROSITE" id="PS50039">
    <property type="entry name" value="FORK_HEAD_3"/>
    <property type="match status" value="1"/>
</dbReference>
<dbReference type="Pfam" id="PF00250">
    <property type="entry name" value="Forkhead"/>
    <property type="match status" value="1"/>
</dbReference>
<feature type="region of interest" description="Disordered" evidence="3">
    <location>
        <begin position="45"/>
        <end position="237"/>
    </location>
</feature>
<reference evidence="5 6" key="1">
    <citation type="journal article" date="2018" name="Evol. Lett.">
        <title>Horizontal gene cluster transfer increased hallucinogenic mushroom diversity.</title>
        <authorList>
            <person name="Reynolds H.T."/>
            <person name="Vijayakumar V."/>
            <person name="Gluck-Thaler E."/>
            <person name="Korotkin H.B."/>
            <person name="Matheny P.B."/>
            <person name="Slot J.C."/>
        </authorList>
    </citation>
    <scope>NUCLEOTIDE SEQUENCE [LARGE SCALE GENOMIC DNA]</scope>
    <source>
        <strain evidence="5 6">2629</strain>
    </source>
</reference>
<feature type="compositionally biased region" description="Polar residues" evidence="3">
    <location>
        <begin position="270"/>
        <end position="286"/>
    </location>
</feature>
<evidence type="ECO:0000313" key="5">
    <source>
        <dbReference type="EMBL" id="PPQ67699.1"/>
    </source>
</evidence>
<dbReference type="InParanoid" id="A0A409VN88"/>
<dbReference type="EMBL" id="NHTK01006021">
    <property type="protein sequence ID" value="PPQ67699.1"/>
    <property type="molecule type" value="Genomic_DNA"/>
</dbReference>
<feature type="DNA-binding region" description="Fork-head" evidence="2">
    <location>
        <begin position="347"/>
        <end position="439"/>
    </location>
</feature>
<dbReference type="STRING" id="181874.A0A409VN88"/>
<feature type="compositionally biased region" description="Low complexity" evidence="3">
    <location>
        <begin position="54"/>
        <end position="87"/>
    </location>
</feature>
<feature type="compositionally biased region" description="Acidic residues" evidence="3">
    <location>
        <begin position="636"/>
        <end position="649"/>
    </location>
</feature>
<evidence type="ECO:0000259" key="4">
    <source>
        <dbReference type="PROSITE" id="PS50039"/>
    </source>
</evidence>
<evidence type="ECO:0000256" key="1">
    <source>
        <dbReference type="ARBA" id="ARBA00023125"/>
    </source>
</evidence>
<dbReference type="GO" id="GO:0000978">
    <property type="term" value="F:RNA polymerase II cis-regulatory region sequence-specific DNA binding"/>
    <property type="evidence" value="ECO:0007669"/>
    <property type="project" value="TreeGrafter"/>
</dbReference>
<dbReference type="GO" id="GO:0005634">
    <property type="term" value="C:nucleus"/>
    <property type="evidence" value="ECO:0007669"/>
    <property type="project" value="UniProtKB-SubCell"/>
</dbReference>
<dbReference type="SUPFAM" id="SSF46785">
    <property type="entry name" value="Winged helix' DNA-binding domain"/>
    <property type="match status" value="1"/>
</dbReference>
<keyword evidence="6" id="KW-1185">Reference proteome</keyword>
<dbReference type="GO" id="GO:0000981">
    <property type="term" value="F:DNA-binding transcription factor activity, RNA polymerase II-specific"/>
    <property type="evidence" value="ECO:0007669"/>
    <property type="project" value="TreeGrafter"/>
</dbReference>
<feature type="compositionally biased region" description="Low complexity" evidence="3">
    <location>
        <begin position="569"/>
        <end position="606"/>
    </location>
</feature>
<dbReference type="PANTHER" id="PTHR11829">
    <property type="entry name" value="FORKHEAD BOX PROTEIN"/>
    <property type="match status" value="1"/>
</dbReference>
<keyword evidence="1 2" id="KW-0238">DNA-binding</keyword>
<evidence type="ECO:0000256" key="3">
    <source>
        <dbReference type="SAM" id="MobiDB-lite"/>
    </source>
</evidence>
<dbReference type="CDD" id="cd00059">
    <property type="entry name" value="FH_FOX"/>
    <property type="match status" value="1"/>
</dbReference>
<feature type="domain" description="Fork-head" evidence="4">
    <location>
        <begin position="347"/>
        <end position="439"/>
    </location>
</feature>
<feature type="region of interest" description="Disordered" evidence="3">
    <location>
        <begin position="689"/>
        <end position="741"/>
    </location>
</feature>
<dbReference type="Proteomes" id="UP000284842">
    <property type="component" value="Unassembled WGS sequence"/>
</dbReference>
<comment type="caution">
    <text evidence="5">The sequence shown here is derived from an EMBL/GenBank/DDBJ whole genome shotgun (WGS) entry which is preliminary data.</text>
</comment>
<feature type="region of interest" description="Disordered" evidence="3">
    <location>
        <begin position="787"/>
        <end position="808"/>
    </location>
</feature>
<dbReference type="PRINTS" id="PR00053">
    <property type="entry name" value="FORKHEAD"/>
</dbReference>
<feature type="region of interest" description="Disordered" evidence="3">
    <location>
        <begin position="445"/>
        <end position="528"/>
    </location>
</feature>
<evidence type="ECO:0000256" key="2">
    <source>
        <dbReference type="PROSITE-ProRule" id="PRU00089"/>
    </source>
</evidence>
<dbReference type="Gene3D" id="1.10.10.10">
    <property type="entry name" value="Winged helix-like DNA-binding domain superfamily/Winged helix DNA-binding domain"/>
    <property type="match status" value="1"/>
</dbReference>
<dbReference type="PANTHER" id="PTHR11829:SF343">
    <property type="entry name" value="FORK-HEAD DOMAIN-CONTAINING PROTEIN"/>
    <property type="match status" value="1"/>
</dbReference>
<dbReference type="InterPro" id="IPR036390">
    <property type="entry name" value="WH_DNA-bd_sf"/>
</dbReference>
<protein>
    <recommendedName>
        <fullName evidence="4">Fork-head domain-containing protein</fullName>
    </recommendedName>
</protein>
<feature type="compositionally biased region" description="Low complexity" evidence="3">
    <location>
        <begin position="146"/>
        <end position="185"/>
    </location>
</feature>
<organism evidence="5 6">
    <name type="scientific">Panaeolus cyanescens</name>
    <dbReference type="NCBI Taxonomy" id="181874"/>
    <lineage>
        <taxon>Eukaryota</taxon>
        <taxon>Fungi</taxon>
        <taxon>Dikarya</taxon>
        <taxon>Basidiomycota</taxon>
        <taxon>Agaricomycotina</taxon>
        <taxon>Agaricomycetes</taxon>
        <taxon>Agaricomycetidae</taxon>
        <taxon>Agaricales</taxon>
        <taxon>Agaricineae</taxon>
        <taxon>Galeropsidaceae</taxon>
        <taxon>Panaeolus</taxon>
    </lineage>
</organism>
<feature type="compositionally biased region" description="Basic and acidic residues" evidence="3">
    <location>
        <begin position="102"/>
        <end position="118"/>
    </location>
</feature>
<dbReference type="SMART" id="SM00339">
    <property type="entry name" value="FH"/>
    <property type="match status" value="1"/>
</dbReference>
<proteinExistence type="predicted"/>
<feature type="region of interest" description="Disordered" evidence="3">
    <location>
        <begin position="267"/>
        <end position="330"/>
    </location>
</feature>
<accession>A0A409VN88</accession>
<dbReference type="InterPro" id="IPR050211">
    <property type="entry name" value="FOX_domain-containing"/>
</dbReference>
<gene>
    <name evidence="5" type="ORF">CVT24_002755</name>
</gene>
<feature type="compositionally biased region" description="Pro residues" evidence="3">
    <location>
        <begin position="723"/>
        <end position="733"/>
    </location>
</feature>
<feature type="compositionally biased region" description="Polar residues" evidence="3">
    <location>
        <begin position="516"/>
        <end position="528"/>
    </location>
</feature>
<comment type="subcellular location">
    <subcellularLocation>
        <location evidence="2">Nucleus</location>
    </subcellularLocation>
</comment>
<feature type="compositionally biased region" description="Basic and acidic residues" evidence="3">
    <location>
        <begin position="126"/>
        <end position="135"/>
    </location>
</feature>
<feature type="compositionally biased region" description="Pro residues" evidence="3">
    <location>
        <begin position="293"/>
        <end position="303"/>
    </location>
</feature>
<name>A0A409VN88_9AGAR</name>
<dbReference type="InterPro" id="IPR001766">
    <property type="entry name" value="Fork_head_dom"/>
</dbReference>
<evidence type="ECO:0000313" key="6">
    <source>
        <dbReference type="Proteomes" id="UP000284842"/>
    </source>
</evidence>